<feature type="transmembrane region" description="Helical" evidence="1">
    <location>
        <begin position="64"/>
        <end position="85"/>
    </location>
</feature>
<dbReference type="SMART" id="SM00267">
    <property type="entry name" value="GGDEF"/>
    <property type="match status" value="1"/>
</dbReference>
<feature type="transmembrane region" description="Helical" evidence="1">
    <location>
        <begin position="97"/>
        <end position="118"/>
    </location>
</feature>
<feature type="transmembrane region" description="Helical" evidence="1">
    <location>
        <begin position="174"/>
        <end position="193"/>
    </location>
</feature>
<dbReference type="CDD" id="cd01949">
    <property type="entry name" value="GGDEF"/>
    <property type="match status" value="1"/>
</dbReference>
<accession>A0A4S4AZ29</accession>
<evidence type="ECO:0000259" key="2">
    <source>
        <dbReference type="PROSITE" id="PS50887"/>
    </source>
</evidence>
<keyword evidence="4" id="KW-1185">Reference proteome</keyword>
<dbReference type="NCBIfam" id="TIGR00254">
    <property type="entry name" value="GGDEF"/>
    <property type="match status" value="1"/>
</dbReference>
<feature type="transmembrane region" description="Helical" evidence="1">
    <location>
        <begin position="28"/>
        <end position="58"/>
    </location>
</feature>
<evidence type="ECO:0000256" key="1">
    <source>
        <dbReference type="SAM" id="Phobius"/>
    </source>
</evidence>
<protein>
    <submittedName>
        <fullName evidence="3">GGDEF domain-containing protein</fullName>
    </submittedName>
</protein>
<proteinExistence type="predicted"/>
<dbReference type="PANTHER" id="PTHR44757">
    <property type="entry name" value="DIGUANYLATE CYCLASE DGCP"/>
    <property type="match status" value="1"/>
</dbReference>
<gene>
    <name evidence="3" type="ORF">E6O51_00580</name>
</gene>
<evidence type="ECO:0000313" key="3">
    <source>
        <dbReference type="EMBL" id="THF65390.1"/>
    </source>
</evidence>
<dbReference type="AlphaFoldDB" id="A0A4S4AZ29"/>
<feature type="transmembrane region" description="Helical" evidence="1">
    <location>
        <begin position="150"/>
        <end position="168"/>
    </location>
</feature>
<keyword evidence="1" id="KW-1133">Transmembrane helix</keyword>
<dbReference type="Proteomes" id="UP000307956">
    <property type="component" value="Unassembled WGS sequence"/>
</dbReference>
<dbReference type="OrthoDB" id="9812260at2"/>
<organism evidence="3 4">
    <name type="scientific">Pseudothauera rhizosphaerae</name>
    <dbReference type="NCBI Taxonomy" id="2565932"/>
    <lineage>
        <taxon>Bacteria</taxon>
        <taxon>Pseudomonadati</taxon>
        <taxon>Pseudomonadota</taxon>
        <taxon>Betaproteobacteria</taxon>
        <taxon>Rhodocyclales</taxon>
        <taxon>Zoogloeaceae</taxon>
        <taxon>Pseudothauera</taxon>
    </lineage>
</organism>
<comment type="caution">
    <text evidence="3">The sequence shown here is derived from an EMBL/GenBank/DDBJ whole genome shotgun (WGS) entry which is preliminary data.</text>
</comment>
<feature type="domain" description="GGDEF" evidence="2">
    <location>
        <begin position="242"/>
        <end position="374"/>
    </location>
</feature>
<keyword evidence="1" id="KW-0472">Membrane</keyword>
<keyword evidence="1" id="KW-0812">Transmembrane</keyword>
<dbReference type="SUPFAM" id="SSF55073">
    <property type="entry name" value="Nucleotide cyclase"/>
    <property type="match status" value="1"/>
</dbReference>
<feature type="transmembrane region" description="Helical" evidence="1">
    <location>
        <begin position="124"/>
        <end position="143"/>
    </location>
</feature>
<dbReference type="EMBL" id="SSOD01000001">
    <property type="protein sequence ID" value="THF65390.1"/>
    <property type="molecule type" value="Genomic_DNA"/>
</dbReference>
<dbReference type="Pfam" id="PF00990">
    <property type="entry name" value="GGDEF"/>
    <property type="match status" value="1"/>
</dbReference>
<reference evidence="3 4" key="1">
    <citation type="submission" date="2019-04" db="EMBL/GenBank/DDBJ databases">
        <title>Azoarcus rhizosphaerae sp. nov. isolated from rhizosphere of Ficus religiosa.</title>
        <authorList>
            <person name="Lin S.-Y."/>
            <person name="Hameed A."/>
            <person name="Hsu Y.-H."/>
            <person name="Young C.-C."/>
        </authorList>
    </citation>
    <scope>NUCLEOTIDE SEQUENCE [LARGE SCALE GENOMIC DNA]</scope>
    <source>
        <strain evidence="3 4">CC-YHH848</strain>
    </source>
</reference>
<sequence length="374" mass="39705">MHSYSLPTSPAGRWLAAPSRETPPEIRAALVGTLFGTLPIFFGGVFNTIAVAAVLAYRHPTLPFLLWLVLEIAVGVARLAAFLVSRRRAAQGRATPTDLYLMLAPLWGSAVGYGGFISATSGDWVAATLAFLSAAAMVGGICFRNFAAPRLVVVMIVCSLGPCSAGALLSGEPVFLLVLLQFPFYLFSMNVAARRLNAMLISTMKAEREYSHRARHDPLTGLLNREGLFQALEGLGAAPTGADMKLLYLDLDGFKAVNDAHGHEIGDMLLMQVAARLRALAGPRALVARMGGDEFVVIDEIADDDPAQEHLAEAIAGSIRSPFLLPQGATVTVGASVGVAKVSRDGTDIDAALRQADTAMYGVKRTRGRSRASQ</sequence>
<dbReference type="InterPro" id="IPR043128">
    <property type="entry name" value="Rev_trsase/Diguanyl_cyclase"/>
</dbReference>
<dbReference type="InterPro" id="IPR052155">
    <property type="entry name" value="Biofilm_reg_signaling"/>
</dbReference>
<dbReference type="PROSITE" id="PS50887">
    <property type="entry name" value="GGDEF"/>
    <property type="match status" value="1"/>
</dbReference>
<dbReference type="Gene3D" id="3.30.70.270">
    <property type="match status" value="1"/>
</dbReference>
<dbReference type="InterPro" id="IPR000160">
    <property type="entry name" value="GGDEF_dom"/>
</dbReference>
<dbReference type="InterPro" id="IPR029787">
    <property type="entry name" value="Nucleotide_cyclase"/>
</dbReference>
<evidence type="ECO:0000313" key="4">
    <source>
        <dbReference type="Proteomes" id="UP000307956"/>
    </source>
</evidence>
<dbReference type="PANTHER" id="PTHR44757:SF2">
    <property type="entry name" value="BIOFILM ARCHITECTURE MAINTENANCE PROTEIN MBAA"/>
    <property type="match status" value="1"/>
</dbReference>
<name>A0A4S4AZ29_9RHOO</name>